<gene>
    <name evidence="4" type="ORF">J7S33_24430</name>
    <name evidence="3" type="ORF">JOE68_004711</name>
</gene>
<evidence type="ECO:0000256" key="2">
    <source>
        <dbReference type="SAM" id="Phobius"/>
    </source>
</evidence>
<protein>
    <submittedName>
        <fullName evidence="4">Uncharacterized protein</fullName>
    </submittedName>
</protein>
<evidence type="ECO:0000313" key="5">
    <source>
        <dbReference type="Proteomes" id="UP000671828"/>
    </source>
</evidence>
<accession>A0A8T8HUP6</accession>
<keyword evidence="2" id="KW-0812">Transmembrane</keyword>
<sequence length="207" mass="20875">MSRRVLGAVLLGAGGVLALVGTLLDLYRLEGPAGAPPGTSFTLTAWRIAFEAGAGGGPVPRTPQWGYALVPAGGLAVLGAVLQFRSPVLAAVGRFAAVAGFGALAATTWSVHTTVTTLFGGAFPPAGYADRLGPGLWAFAAACPVLLAGALLVQEWPRRVPVPAGAAVHRVDGDDDTPPFGIPVPTDLPSRPGEGRPPSEGNPSTVE</sequence>
<dbReference type="RefSeq" id="WP_204844429.1">
    <property type="nucleotide sequence ID" value="NZ_JAFBCL010000001.1"/>
</dbReference>
<reference evidence="3 6" key="1">
    <citation type="submission" date="2021-01" db="EMBL/GenBank/DDBJ databases">
        <title>Sequencing the genomes of 1000 actinobacteria strains.</title>
        <authorList>
            <person name="Klenk H.-P."/>
        </authorList>
    </citation>
    <scope>NUCLEOTIDE SEQUENCE [LARGE SCALE GENOMIC DNA]</scope>
    <source>
        <strain evidence="3 6">DSM 44581</strain>
    </source>
</reference>
<dbReference type="Proteomes" id="UP001195724">
    <property type="component" value="Unassembled WGS sequence"/>
</dbReference>
<reference evidence="4" key="2">
    <citation type="submission" date="2021-04" db="EMBL/GenBank/DDBJ databases">
        <title>Saccharothrix algeriensis WGS.</title>
        <authorList>
            <person name="Stuskova K."/>
            <person name="Hakalova E."/>
            <person name="Tebbal A.B."/>
            <person name="Eichmeier A."/>
        </authorList>
    </citation>
    <scope>NUCLEOTIDE SEQUENCE</scope>
    <source>
        <strain evidence="4">NRRL B-24137</strain>
    </source>
</reference>
<feature type="region of interest" description="Disordered" evidence="1">
    <location>
        <begin position="169"/>
        <end position="207"/>
    </location>
</feature>
<evidence type="ECO:0000313" key="4">
    <source>
        <dbReference type="EMBL" id="QTR02293.1"/>
    </source>
</evidence>
<proteinExistence type="predicted"/>
<evidence type="ECO:0000313" key="6">
    <source>
        <dbReference type="Proteomes" id="UP001195724"/>
    </source>
</evidence>
<feature type="transmembrane region" description="Helical" evidence="2">
    <location>
        <begin position="132"/>
        <end position="153"/>
    </location>
</feature>
<keyword evidence="2" id="KW-1133">Transmembrane helix</keyword>
<feature type="transmembrane region" description="Helical" evidence="2">
    <location>
        <begin position="91"/>
        <end position="112"/>
    </location>
</feature>
<dbReference type="EMBL" id="JAFBCL010000001">
    <property type="protein sequence ID" value="MBM7813846.1"/>
    <property type="molecule type" value="Genomic_DNA"/>
</dbReference>
<evidence type="ECO:0000313" key="3">
    <source>
        <dbReference type="EMBL" id="MBM7813846.1"/>
    </source>
</evidence>
<dbReference type="Proteomes" id="UP000671828">
    <property type="component" value="Chromosome"/>
</dbReference>
<dbReference type="AlphaFoldDB" id="A0A8T8HUP6"/>
<name>A0A8T8HUP6_9PSEU</name>
<evidence type="ECO:0000256" key="1">
    <source>
        <dbReference type="SAM" id="MobiDB-lite"/>
    </source>
</evidence>
<organism evidence="4 5">
    <name type="scientific">Saccharothrix algeriensis</name>
    <dbReference type="NCBI Taxonomy" id="173560"/>
    <lineage>
        <taxon>Bacteria</taxon>
        <taxon>Bacillati</taxon>
        <taxon>Actinomycetota</taxon>
        <taxon>Actinomycetes</taxon>
        <taxon>Pseudonocardiales</taxon>
        <taxon>Pseudonocardiaceae</taxon>
        <taxon>Saccharothrix</taxon>
    </lineage>
</organism>
<keyword evidence="2" id="KW-0472">Membrane</keyword>
<dbReference type="EMBL" id="CP072788">
    <property type="protein sequence ID" value="QTR02293.1"/>
    <property type="molecule type" value="Genomic_DNA"/>
</dbReference>
<feature type="transmembrane region" description="Helical" evidence="2">
    <location>
        <begin position="65"/>
        <end position="84"/>
    </location>
</feature>
<keyword evidence="6" id="KW-1185">Reference proteome</keyword>